<name>A0A4U5MU70_STECR</name>
<dbReference type="AlphaFoldDB" id="A0A4U5MU70"/>
<comment type="caution">
    <text evidence="1">The sequence shown here is derived from an EMBL/GenBank/DDBJ whole genome shotgun (WGS) entry which is preliminary data.</text>
</comment>
<sequence length="207" mass="23936">MYTLVPRTKNGTTLWFVDNTQIEQQDWRITIENETLSIYALLQKSDQHLLQCYYKSAPDVEPKLIGSIRPKILTIQETLHQHLLNQAITAAFALPLVVLAAWLSYHRPKSEDDEIYDPLTDYYEHLLNIANLDYKNNLKEKFEANDQAVKQVSVMQNLNTLKPAPPSLASPLGTRSNMHTIMTMMSMREDMEVKNRKNEKRERGFSG</sequence>
<organism evidence="1 2">
    <name type="scientific">Steinernema carpocapsae</name>
    <name type="common">Entomopathogenic nematode</name>
    <dbReference type="NCBI Taxonomy" id="34508"/>
    <lineage>
        <taxon>Eukaryota</taxon>
        <taxon>Metazoa</taxon>
        <taxon>Ecdysozoa</taxon>
        <taxon>Nematoda</taxon>
        <taxon>Chromadorea</taxon>
        <taxon>Rhabditida</taxon>
        <taxon>Tylenchina</taxon>
        <taxon>Panagrolaimomorpha</taxon>
        <taxon>Strongyloidoidea</taxon>
        <taxon>Steinernematidae</taxon>
        <taxon>Steinernema</taxon>
    </lineage>
</organism>
<reference evidence="1 2" key="1">
    <citation type="journal article" date="2015" name="Genome Biol.">
        <title>Comparative genomics of Steinernema reveals deeply conserved gene regulatory networks.</title>
        <authorList>
            <person name="Dillman A.R."/>
            <person name="Macchietto M."/>
            <person name="Porter C.F."/>
            <person name="Rogers A."/>
            <person name="Williams B."/>
            <person name="Antoshechkin I."/>
            <person name="Lee M.M."/>
            <person name="Goodwin Z."/>
            <person name="Lu X."/>
            <person name="Lewis E.E."/>
            <person name="Goodrich-Blair H."/>
            <person name="Stock S.P."/>
            <person name="Adams B.J."/>
            <person name="Sternberg P.W."/>
            <person name="Mortazavi A."/>
        </authorList>
    </citation>
    <scope>NUCLEOTIDE SEQUENCE [LARGE SCALE GENOMIC DNA]</scope>
    <source>
        <strain evidence="1 2">ALL</strain>
    </source>
</reference>
<protein>
    <submittedName>
        <fullName evidence="1">Uncharacterized protein</fullName>
    </submittedName>
</protein>
<reference evidence="1 2" key="2">
    <citation type="journal article" date="2019" name="G3 (Bethesda)">
        <title>Hybrid Assembly of the Genome of the Entomopathogenic Nematode Steinernema carpocapsae Identifies the X-Chromosome.</title>
        <authorList>
            <person name="Serra L."/>
            <person name="Macchietto M."/>
            <person name="Macias-Munoz A."/>
            <person name="McGill C.J."/>
            <person name="Rodriguez I.M."/>
            <person name="Rodriguez B."/>
            <person name="Murad R."/>
            <person name="Mortazavi A."/>
        </authorList>
    </citation>
    <scope>NUCLEOTIDE SEQUENCE [LARGE SCALE GENOMIC DNA]</scope>
    <source>
        <strain evidence="1 2">ALL</strain>
    </source>
</reference>
<dbReference type="EMBL" id="AZBU02000006">
    <property type="protein sequence ID" value="TKR73336.1"/>
    <property type="molecule type" value="Genomic_DNA"/>
</dbReference>
<evidence type="ECO:0000313" key="2">
    <source>
        <dbReference type="Proteomes" id="UP000298663"/>
    </source>
</evidence>
<keyword evidence="2" id="KW-1185">Reference proteome</keyword>
<dbReference type="Proteomes" id="UP000298663">
    <property type="component" value="Unassembled WGS sequence"/>
</dbReference>
<proteinExistence type="predicted"/>
<gene>
    <name evidence="1" type="ORF">L596_020655</name>
</gene>
<evidence type="ECO:0000313" key="1">
    <source>
        <dbReference type="EMBL" id="TKR73336.1"/>
    </source>
</evidence>
<accession>A0A4U5MU70</accession>